<evidence type="ECO:0000259" key="2">
    <source>
        <dbReference type="Pfam" id="PF20938"/>
    </source>
</evidence>
<reference evidence="4" key="1">
    <citation type="submission" date="2016-10" db="EMBL/GenBank/DDBJ databases">
        <authorList>
            <person name="Wibberg D."/>
        </authorList>
    </citation>
    <scope>NUCLEOTIDE SEQUENCE [LARGE SCALE GENOMIC DNA]</scope>
</reference>
<dbReference type="RefSeq" id="WP_077122129.1">
    <property type="nucleotide sequence ID" value="NZ_FMUE01000012.1"/>
</dbReference>
<evidence type="ECO:0000313" key="4">
    <source>
        <dbReference type="Proteomes" id="UP000187891"/>
    </source>
</evidence>
<evidence type="ECO:0008006" key="5">
    <source>
        <dbReference type="Google" id="ProtNLM"/>
    </source>
</evidence>
<gene>
    <name evidence="3" type="ORF">DSM25559_4033</name>
</gene>
<dbReference type="PANTHER" id="PTHR35339">
    <property type="entry name" value="LINALOOL DEHYDRATASE_ISOMERASE DOMAIN-CONTAINING PROTEIN"/>
    <property type="match status" value="1"/>
</dbReference>
<dbReference type="EMBL" id="FMUE01000012">
    <property type="protein sequence ID" value="SCX32922.1"/>
    <property type="molecule type" value="Genomic_DNA"/>
</dbReference>
<dbReference type="AlphaFoldDB" id="A0A1R3U050"/>
<accession>A0A1R3U050</accession>
<feature type="domain" description="DUF2264" evidence="2">
    <location>
        <begin position="366"/>
        <end position="582"/>
    </location>
</feature>
<dbReference type="InterPro" id="IPR049349">
    <property type="entry name" value="DUF2264_N"/>
</dbReference>
<name>A0A1R3U050_9HYPH</name>
<dbReference type="STRING" id="1907666.DSM25559_4033"/>
<sequence length="621" mass="70097">MHHDSAKANPLFNNPLLTRDDLAKAVMDLFNPLLPYFSEGGARVRLSATGAIFDYPAAELEGFARPLWGIVPLATGGYDFPHWDLYRRGLANGTNPDHAEYWGDVADRNQRLVELAAIGFALAMVPQHIWEPLDEADKEIVAAYLLAAREREFVDNNWKFFRVLIDLGLERVGVAFDTSKTHAYLDELEAFDIGDGWYRDGPVRRVDHYVPFAMHFYGLIYTVLAKGDDARKARVLLRSKRFASDIRHWFGPDGASLAFGRSQAYRFAAGGFWGGLAFADLEALPWSQVKGYYMRHIRWWARLPICDRDGVLSIGYGYPNLLMSESYNSPCSPYWALKFFLPLALSADHPFWTAQEEEPETFDEPIPLPQPGMVAFHTPGNVVILSSGQQHDKMRGAQEKYSKFVYSTRYAFNIEADDRHFAAASFDGMLGLSDDGVHFRTRETMEEALIARDFLFSRWRPWADVDIETWLVPQNPWHIRLHRIRTPRPLHTSEGGFAIERADFNRDRTEEGEGRAVCYGQSDTSAILDLSTGIRRTGLCHQAIANTNLIHPRTLVPQLRGTIPTGETLLVTACVAQPATKAAESALATLPLAPDVSELEEMFRRDGRRVPAFALNENREG</sequence>
<organism evidence="3 4">
    <name type="scientific">Agrobacterium rosae</name>
    <dbReference type="NCBI Taxonomy" id="1972867"/>
    <lineage>
        <taxon>Bacteria</taxon>
        <taxon>Pseudomonadati</taxon>
        <taxon>Pseudomonadota</taxon>
        <taxon>Alphaproteobacteria</taxon>
        <taxon>Hyphomicrobiales</taxon>
        <taxon>Rhizobiaceae</taxon>
        <taxon>Rhizobium/Agrobacterium group</taxon>
        <taxon>Agrobacterium</taxon>
    </lineage>
</organism>
<dbReference type="PIRSF" id="PIRSF014753">
    <property type="entry name" value="UCP014753"/>
    <property type="match status" value="1"/>
</dbReference>
<evidence type="ECO:0000259" key="1">
    <source>
        <dbReference type="Pfam" id="PF10022"/>
    </source>
</evidence>
<dbReference type="Proteomes" id="UP000187891">
    <property type="component" value="Unassembled WGS sequence"/>
</dbReference>
<dbReference type="PANTHER" id="PTHR35339:SF4">
    <property type="entry name" value="LINALOOL DEHYDRATASE_ISOMERASE DOMAIN-CONTAINING PROTEIN"/>
    <property type="match status" value="1"/>
</dbReference>
<dbReference type="Pfam" id="PF20938">
    <property type="entry name" value="DUF2264_C"/>
    <property type="match status" value="1"/>
</dbReference>
<dbReference type="InterPro" id="IPR049237">
    <property type="entry name" value="DUF2264_C"/>
</dbReference>
<proteinExistence type="predicted"/>
<protein>
    <recommendedName>
        <fullName evidence="5">DUF2264 domain-containing protein</fullName>
    </recommendedName>
</protein>
<dbReference type="Pfam" id="PF10022">
    <property type="entry name" value="DUF2264"/>
    <property type="match status" value="1"/>
</dbReference>
<feature type="domain" description="DUF2264" evidence="1">
    <location>
        <begin position="18"/>
        <end position="358"/>
    </location>
</feature>
<evidence type="ECO:0000313" key="3">
    <source>
        <dbReference type="EMBL" id="SCX32922.1"/>
    </source>
</evidence>
<dbReference type="InterPro" id="IPR016624">
    <property type="entry name" value="UCP014753"/>
</dbReference>